<dbReference type="Gene3D" id="3.40.850.10">
    <property type="entry name" value="Kinesin motor domain"/>
    <property type="match status" value="1"/>
</dbReference>
<gene>
    <name evidence="14" type="ORF">PECAL_4P06480</name>
</gene>
<dbReference type="InterPro" id="IPR036961">
    <property type="entry name" value="Kinesin_motor_dom_sf"/>
</dbReference>
<comment type="similarity">
    <text evidence="9 10">Belongs to the TRAFAC class myosin-kinesin ATPase superfamily. Kinesin family.</text>
</comment>
<comment type="subcellular location">
    <subcellularLocation>
        <location evidence="1">Cytoplasm</location>
        <location evidence="1">Cytoskeleton</location>
    </subcellularLocation>
</comment>
<protein>
    <recommendedName>
        <fullName evidence="10">Kinesin-like protein</fullName>
    </recommendedName>
</protein>
<evidence type="ECO:0000313" key="14">
    <source>
        <dbReference type="EMBL" id="CAH0373450.1"/>
    </source>
</evidence>
<evidence type="ECO:0000256" key="4">
    <source>
        <dbReference type="ARBA" id="ARBA00022741"/>
    </source>
</evidence>
<dbReference type="Pfam" id="PF00225">
    <property type="entry name" value="Kinesin"/>
    <property type="match status" value="1"/>
</dbReference>
<dbReference type="FunFam" id="3.40.850.10:FF:000029">
    <property type="entry name" value="Kinesin-like protein KIF17"/>
    <property type="match status" value="1"/>
</dbReference>
<feature type="binding site" evidence="9">
    <location>
        <begin position="105"/>
        <end position="112"/>
    </location>
    <ligand>
        <name>ATP</name>
        <dbReference type="ChEBI" id="CHEBI:30616"/>
    </ligand>
</feature>
<dbReference type="PROSITE" id="PS50067">
    <property type="entry name" value="KINESIN_MOTOR_2"/>
    <property type="match status" value="1"/>
</dbReference>
<dbReference type="InterPro" id="IPR019821">
    <property type="entry name" value="Kinesin_motor_CS"/>
</dbReference>
<keyword evidence="5 9" id="KW-0067">ATP-binding</keyword>
<keyword evidence="7 9" id="KW-0505">Motor protein</keyword>
<sequence>MPPKGDEDFVPKKKEGECVKVVVRVRPLSRKEIQDGHDEATKADEDSGRITCQNPKADADEPPKTFTFDAVFAPTITQRKLYDVCSAPVVASVLEGFNGTIFAYGQTGAGKTFTMEGVQDPPELRGIIPNAFQQIFDRVALAAEGVQFLVRASYLEIYNEEVRDLLAKDPKNRLDLKENVDSGVYVKDLTSFIVKSSHEIDQVMQAGKKNRSVGATAMNAGSSRSHAIFTIIVECCDSTGTVRTGEHITVGKLNLVDLAGSERQSKTQATGDRLKEATKINLSLSALGNVISALVDGKSQHIPYRDSKLTRLLQDSLGGNTKTVMCANCGPAGYNYDETVSTLRYANRAKNIKNKPKINEDPKDAMLREFQDEIARLKAQLQGKGTYDENGEWQGEQKEYKEVEKIVHKEVIKEVTVGVSEEELSKVHAEAERKKEEIRERAERQLAAELERQAATEEERERLRADLVRQETERKNASQRKRQLAAKLKGMENKLLKGGQLLDKAATQEAELRKAKQELTRKQEAERRMANEMRDQESKKAEAEEKFGSIEEEVEKKTRKLEKLIRKVSEAEREVSDLSSEFQREREEMLDTIRQLARQIKLKDCILEGFAPSHKVKQLEARAEWNDDTWRLKPLENTLIRRPHSTKGLRRPETEYARHRAQYDPDTRYKAENIVLLDLENVERTTQDYAGPDMRSHCQVILETSLDQEDVYVEGAGPRVDVVDEEPVVRPRTGRRRARR</sequence>
<evidence type="ECO:0000256" key="2">
    <source>
        <dbReference type="ARBA" id="ARBA00022490"/>
    </source>
</evidence>
<accession>A0A8J2X0E0</accession>
<organism evidence="14 15">
    <name type="scientific">Pelagomonas calceolata</name>
    <dbReference type="NCBI Taxonomy" id="35677"/>
    <lineage>
        <taxon>Eukaryota</taxon>
        <taxon>Sar</taxon>
        <taxon>Stramenopiles</taxon>
        <taxon>Ochrophyta</taxon>
        <taxon>Pelagophyceae</taxon>
        <taxon>Pelagomonadales</taxon>
        <taxon>Pelagomonadaceae</taxon>
        <taxon>Pelagomonas</taxon>
    </lineage>
</organism>
<keyword evidence="4 9" id="KW-0547">Nucleotide-binding</keyword>
<feature type="compositionally biased region" description="Basic and acidic residues" evidence="12">
    <location>
        <begin position="32"/>
        <end position="48"/>
    </location>
</feature>
<dbReference type="GO" id="GO:0005524">
    <property type="term" value="F:ATP binding"/>
    <property type="evidence" value="ECO:0007669"/>
    <property type="project" value="UniProtKB-UniRule"/>
</dbReference>
<dbReference type="GO" id="GO:0008017">
    <property type="term" value="F:microtubule binding"/>
    <property type="evidence" value="ECO:0007669"/>
    <property type="project" value="InterPro"/>
</dbReference>
<dbReference type="AlphaFoldDB" id="A0A8J2X0E0"/>
<keyword evidence="3 10" id="KW-0493">Microtubule</keyword>
<dbReference type="InterPro" id="IPR001752">
    <property type="entry name" value="Kinesin_motor_dom"/>
</dbReference>
<evidence type="ECO:0000256" key="8">
    <source>
        <dbReference type="ARBA" id="ARBA00023212"/>
    </source>
</evidence>
<feature type="domain" description="Kinesin motor" evidence="13">
    <location>
        <begin position="18"/>
        <end position="352"/>
    </location>
</feature>
<dbReference type="OrthoDB" id="3176171at2759"/>
<evidence type="ECO:0000256" key="10">
    <source>
        <dbReference type="RuleBase" id="RU000394"/>
    </source>
</evidence>
<comment type="caution">
    <text evidence="14">The sequence shown here is derived from an EMBL/GenBank/DDBJ whole genome shotgun (WGS) entry which is preliminary data.</text>
</comment>
<evidence type="ECO:0000256" key="7">
    <source>
        <dbReference type="ARBA" id="ARBA00023175"/>
    </source>
</evidence>
<dbReference type="PANTHER" id="PTHR47969">
    <property type="entry name" value="CHROMOSOME-ASSOCIATED KINESIN KIF4A-RELATED"/>
    <property type="match status" value="1"/>
</dbReference>
<evidence type="ECO:0000256" key="1">
    <source>
        <dbReference type="ARBA" id="ARBA00004245"/>
    </source>
</evidence>
<evidence type="ECO:0000313" key="15">
    <source>
        <dbReference type="Proteomes" id="UP000789595"/>
    </source>
</evidence>
<evidence type="ECO:0000256" key="6">
    <source>
        <dbReference type="ARBA" id="ARBA00023054"/>
    </source>
</evidence>
<dbReference type="SMART" id="SM00129">
    <property type="entry name" value="KISc"/>
    <property type="match status" value="1"/>
</dbReference>
<evidence type="ECO:0000256" key="5">
    <source>
        <dbReference type="ARBA" id="ARBA00022840"/>
    </source>
</evidence>
<dbReference type="GO" id="GO:0007018">
    <property type="term" value="P:microtubule-based movement"/>
    <property type="evidence" value="ECO:0007669"/>
    <property type="project" value="InterPro"/>
</dbReference>
<dbReference type="InterPro" id="IPR027417">
    <property type="entry name" value="P-loop_NTPase"/>
</dbReference>
<keyword evidence="2" id="KW-0963">Cytoplasm</keyword>
<dbReference type="Proteomes" id="UP000789595">
    <property type="component" value="Unassembled WGS sequence"/>
</dbReference>
<dbReference type="PRINTS" id="PR00380">
    <property type="entry name" value="KINESINHEAVY"/>
</dbReference>
<dbReference type="InterPro" id="IPR027640">
    <property type="entry name" value="Kinesin-like_fam"/>
</dbReference>
<keyword evidence="15" id="KW-1185">Reference proteome</keyword>
<evidence type="ECO:0000256" key="9">
    <source>
        <dbReference type="PROSITE-ProRule" id="PRU00283"/>
    </source>
</evidence>
<dbReference type="PROSITE" id="PS00411">
    <property type="entry name" value="KINESIN_MOTOR_1"/>
    <property type="match status" value="1"/>
</dbReference>
<evidence type="ECO:0000256" key="11">
    <source>
        <dbReference type="SAM" id="Coils"/>
    </source>
</evidence>
<keyword evidence="6 11" id="KW-0175">Coiled coil</keyword>
<dbReference type="EMBL" id="CAKKNE010000004">
    <property type="protein sequence ID" value="CAH0373450.1"/>
    <property type="molecule type" value="Genomic_DNA"/>
</dbReference>
<dbReference type="GO" id="GO:0005874">
    <property type="term" value="C:microtubule"/>
    <property type="evidence" value="ECO:0007669"/>
    <property type="project" value="UniProtKB-KW"/>
</dbReference>
<keyword evidence="8" id="KW-0206">Cytoskeleton</keyword>
<evidence type="ECO:0000259" key="13">
    <source>
        <dbReference type="PROSITE" id="PS50067"/>
    </source>
</evidence>
<feature type="coiled-coil region" evidence="11">
    <location>
        <begin position="421"/>
        <end position="599"/>
    </location>
</feature>
<proteinExistence type="inferred from homology"/>
<dbReference type="PANTHER" id="PTHR47969:SF21">
    <property type="entry name" value="KINESIN-LIKE PROTEIN"/>
    <property type="match status" value="1"/>
</dbReference>
<dbReference type="SUPFAM" id="SSF52540">
    <property type="entry name" value="P-loop containing nucleoside triphosphate hydrolases"/>
    <property type="match status" value="1"/>
</dbReference>
<feature type="region of interest" description="Disordered" evidence="12">
    <location>
        <begin position="32"/>
        <end position="59"/>
    </location>
</feature>
<name>A0A8J2X0E0_9STRA</name>
<evidence type="ECO:0000256" key="12">
    <source>
        <dbReference type="SAM" id="MobiDB-lite"/>
    </source>
</evidence>
<dbReference type="GO" id="GO:0003777">
    <property type="term" value="F:microtubule motor activity"/>
    <property type="evidence" value="ECO:0007669"/>
    <property type="project" value="InterPro"/>
</dbReference>
<evidence type="ECO:0000256" key="3">
    <source>
        <dbReference type="ARBA" id="ARBA00022701"/>
    </source>
</evidence>
<reference evidence="14" key="1">
    <citation type="submission" date="2021-11" db="EMBL/GenBank/DDBJ databases">
        <authorList>
            <consortium name="Genoscope - CEA"/>
            <person name="William W."/>
        </authorList>
    </citation>
    <scope>NUCLEOTIDE SEQUENCE</scope>
</reference>